<dbReference type="PRINTS" id="PR01243">
    <property type="entry name" value="NUCDPKINASE"/>
</dbReference>
<evidence type="ECO:0000256" key="5">
    <source>
        <dbReference type="ARBA" id="ARBA00022777"/>
    </source>
</evidence>
<dbReference type="Ensembl" id="ENSACCT00020008256.1">
    <property type="protein sequence ID" value="ENSACCP00020007912.1"/>
    <property type="gene ID" value="ENSACCG00020005360.1"/>
</dbReference>
<organism evidence="9 10">
    <name type="scientific">Aquila chrysaetos chrysaetos</name>
    <dbReference type="NCBI Taxonomy" id="223781"/>
    <lineage>
        <taxon>Eukaryota</taxon>
        <taxon>Metazoa</taxon>
        <taxon>Chordata</taxon>
        <taxon>Craniata</taxon>
        <taxon>Vertebrata</taxon>
        <taxon>Euteleostomi</taxon>
        <taxon>Archelosauria</taxon>
        <taxon>Archosauria</taxon>
        <taxon>Dinosauria</taxon>
        <taxon>Saurischia</taxon>
        <taxon>Theropoda</taxon>
        <taxon>Coelurosauria</taxon>
        <taxon>Aves</taxon>
        <taxon>Neognathae</taxon>
        <taxon>Neoaves</taxon>
        <taxon>Telluraves</taxon>
        <taxon>Accipitrimorphae</taxon>
        <taxon>Accipitriformes</taxon>
        <taxon>Accipitridae</taxon>
        <taxon>Accipitrinae</taxon>
        <taxon>Aquila</taxon>
    </lineage>
</organism>
<sequence length="156" mass="17479">MASISERTFIAIKPDGVQRGLVGEIIKRFEQKGFKLVAMKLIHASEDLLREHYIDLKDRPFYDGLVQYMHSGPVVAMVWEGLNVVKTGRVMLGETNPFDSKPGTIRGDLCVQVGRYILKLLISKDAKCPVVCHDICRNCAPSFSILCTELPFPVPM</sequence>
<dbReference type="AlphaFoldDB" id="A0A663E6U0"/>
<evidence type="ECO:0000313" key="9">
    <source>
        <dbReference type="Ensembl" id="ENSACCP00020007912.1"/>
    </source>
</evidence>
<evidence type="ECO:0000256" key="2">
    <source>
        <dbReference type="ARBA" id="ARBA00008142"/>
    </source>
</evidence>
<gene>
    <name evidence="9" type="primary">LOC115341320</name>
</gene>
<dbReference type="SUPFAM" id="SSF54919">
    <property type="entry name" value="Nucleoside diphosphate kinase, NDK"/>
    <property type="match status" value="1"/>
</dbReference>
<evidence type="ECO:0000313" key="10">
    <source>
        <dbReference type="Proteomes" id="UP000472275"/>
    </source>
</evidence>
<name>A0A663E6U0_AQUCH</name>
<dbReference type="GeneTree" id="ENSGT00940000162213"/>
<dbReference type="Proteomes" id="UP000472275">
    <property type="component" value="Chromosome 5"/>
</dbReference>
<comment type="similarity">
    <text evidence="2 6 7">Belongs to the NDK family.</text>
</comment>
<reference evidence="9" key="1">
    <citation type="submission" date="2025-08" db="UniProtKB">
        <authorList>
            <consortium name="Ensembl"/>
        </authorList>
    </citation>
    <scope>IDENTIFICATION</scope>
</reference>
<dbReference type="Gene3D" id="3.30.70.141">
    <property type="entry name" value="Nucleoside diphosphate kinase-like domain"/>
    <property type="match status" value="1"/>
</dbReference>
<dbReference type="GO" id="GO:0006183">
    <property type="term" value="P:GTP biosynthetic process"/>
    <property type="evidence" value="ECO:0007669"/>
    <property type="project" value="InterPro"/>
</dbReference>
<dbReference type="InterPro" id="IPR001564">
    <property type="entry name" value="Nucleoside_diP_kinase"/>
</dbReference>
<evidence type="ECO:0000256" key="7">
    <source>
        <dbReference type="RuleBase" id="RU004011"/>
    </source>
</evidence>
<dbReference type="FunFam" id="3.30.70.141:FF:000021">
    <property type="entry name" value="Nucleoside diphosphate kinase A"/>
    <property type="match status" value="1"/>
</dbReference>
<comment type="caution">
    <text evidence="6">Lacks conserved residue(s) required for the propagation of feature annotation.</text>
</comment>
<keyword evidence="10" id="KW-1185">Reference proteome</keyword>
<keyword evidence="5" id="KW-0418">Kinase</keyword>
<dbReference type="GO" id="GO:0004550">
    <property type="term" value="F:nucleoside diphosphate kinase activity"/>
    <property type="evidence" value="ECO:0007669"/>
    <property type="project" value="UniProtKB-EC"/>
</dbReference>
<dbReference type="GO" id="GO:0006228">
    <property type="term" value="P:UTP biosynthetic process"/>
    <property type="evidence" value="ECO:0007669"/>
    <property type="project" value="InterPro"/>
</dbReference>
<reference evidence="9" key="2">
    <citation type="submission" date="2025-09" db="UniProtKB">
        <authorList>
            <consortium name="Ensembl"/>
        </authorList>
    </citation>
    <scope>IDENTIFICATION</scope>
</reference>
<dbReference type="EC" id="2.7.4.6" evidence="3"/>
<evidence type="ECO:0000256" key="4">
    <source>
        <dbReference type="ARBA" id="ARBA00022679"/>
    </source>
</evidence>
<evidence type="ECO:0000256" key="3">
    <source>
        <dbReference type="ARBA" id="ARBA00012966"/>
    </source>
</evidence>
<dbReference type="SMART" id="SM00562">
    <property type="entry name" value="NDK"/>
    <property type="match status" value="1"/>
</dbReference>
<dbReference type="Pfam" id="PF00334">
    <property type="entry name" value="NDK"/>
    <property type="match status" value="1"/>
</dbReference>
<accession>A0A663E6U0</accession>
<dbReference type="PANTHER" id="PTHR11349">
    <property type="entry name" value="NUCLEOSIDE DIPHOSPHATE KINASE"/>
    <property type="match status" value="1"/>
</dbReference>
<dbReference type="InterPro" id="IPR034907">
    <property type="entry name" value="NDK-like_dom"/>
</dbReference>
<proteinExistence type="inferred from homology"/>
<dbReference type="PROSITE" id="PS51374">
    <property type="entry name" value="NDPK_LIKE"/>
    <property type="match status" value="1"/>
</dbReference>
<comment type="cofactor">
    <cofactor evidence="1">
        <name>Mg(2+)</name>
        <dbReference type="ChEBI" id="CHEBI:18420"/>
    </cofactor>
</comment>
<evidence type="ECO:0000259" key="8">
    <source>
        <dbReference type="SMART" id="SM00562"/>
    </source>
</evidence>
<dbReference type="CDD" id="cd04413">
    <property type="entry name" value="NDPk_I"/>
    <property type="match status" value="1"/>
</dbReference>
<evidence type="ECO:0000256" key="6">
    <source>
        <dbReference type="PROSITE-ProRule" id="PRU00706"/>
    </source>
</evidence>
<feature type="domain" description="Nucleoside diphosphate kinase-like" evidence="8">
    <location>
        <begin position="5"/>
        <end position="129"/>
    </location>
</feature>
<protein>
    <recommendedName>
        <fullName evidence="3">nucleoside-diphosphate kinase</fullName>
        <ecNumber evidence="3">2.7.4.6</ecNumber>
    </recommendedName>
</protein>
<dbReference type="GO" id="GO:0006241">
    <property type="term" value="P:CTP biosynthetic process"/>
    <property type="evidence" value="ECO:0007669"/>
    <property type="project" value="InterPro"/>
</dbReference>
<dbReference type="InterPro" id="IPR036850">
    <property type="entry name" value="NDK-like_dom_sf"/>
</dbReference>
<evidence type="ECO:0000256" key="1">
    <source>
        <dbReference type="ARBA" id="ARBA00001946"/>
    </source>
</evidence>
<keyword evidence="4" id="KW-0808">Transferase</keyword>